<organism evidence="1 2">
    <name type="scientific">Solanum commersonii</name>
    <name type="common">Commerson's wild potato</name>
    <name type="synonym">Commerson's nightshade</name>
    <dbReference type="NCBI Taxonomy" id="4109"/>
    <lineage>
        <taxon>Eukaryota</taxon>
        <taxon>Viridiplantae</taxon>
        <taxon>Streptophyta</taxon>
        <taxon>Embryophyta</taxon>
        <taxon>Tracheophyta</taxon>
        <taxon>Spermatophyta</taxon>
        <taxon>Magnoliopsida</taxon>
        <taxon>eudicotyledons</taxon>
        <taxon>Gunneridae</taxon>
        <taxon>Pentapetalae</taxon>
        <taxon>asterids</taxon>
        <taxon>lamiids</taxon>
        <taxon>Solanales</taxon>
        <taxon>Solanaceae</taxon>
        <taxon>Solanoideae</taxon>
        <taxon>Solaneae</taxon>
        <taxon>Solanum</taxon>
    </lineage>
</organism>
<dbReference type="OrthoDB" id="1694063at2759"/>
<accession>A0A9J5WY25</accession>
<keyword evidence="2" id="KW-1185">Reference proteome</keyword>
<dbReference type="EMBL" id="JACXVP010000010">
    <property type="protein sequence ID" value="KAG5579862.1"/>
    <property type="molecule type" value="Genomic_DNA"/>
</dbReference>
<evidence type="ECO:0000313" key="2">
    <source>
        <dbReference type="Proteomes" id="UP000824120"/>
    </source>
</evidence>
<comment type="caution">
    <text evidence="1">The sequence shown here is derived from an EMBL/GenBank/DDBJ whole genome shotgun (WGS) entry which is preliminary data.</text>
</comment>
<proteinExistence type="predicted"/>
<dbReference type="AlphaFoldDB" id="A0A9J5WY25"/>
<protein>
    <submittedName>
        <fullName evidence="1">Uncharacterized protein</fullName>
    </submittedName>
</protein>
<gene>
    <name evidence="1" type="ORF">H5410_050489</name>
</gene>
<reference evidence="1 2" key="1">
    <citation type="submission" date="2020-09" db="EMBL/GenBank/DDBJ databases">
        <title>De no assembly of potato wild relative species, Solanum commersonii.</title>
        <authorList>
            <person name="Cho K."/>
        </authorList>
    </citation>
    <scope>NUCLEOTIDE SEQUENCE [LARGE SCALE GENOMIC DNA]</scope>
    <source>
        <strain evidence="1">LZ3.2</strain>
        <tissue evidence="1">Leaf</tissue>
    </source>
</reference>
<name>A0A9J5WY25_SOLCO</name>
<sequence length="160" mass="18270">MGIGMRSMISMRLIFQSFFLERIDLTPYAGPSMLPPKAKPRIESSNCSRAGVKPFSQVDFVRHSSNGTEDEIKSPYILVERVNAKILFRSNLWSFPLSEQLKWRRPFPSCLVSASMYPSLHLAYRLEPSFDRDCSSRMNSENSPQKVGKIDVEIEYLVAS</sequence>
<dbReference type="Proteomes" id="UP000824120">
    <property type="component" value="Chromosome 10"/>
</dbReference>
<evidence type="ECO:0000313" key="1">
    <source>
        <dbReference type="EMBL" id="KAG5579862.1"/>
    </source>
</evidence>